<dbReference type="EMBL" id="CP092418">
    <property type="protein sequence ID" value="USD21206.1"/>
    <property type="molecule type" value="Genomic_DNA"/>
</dbReference>
<dbReference type="Proteomes" id="UP001055658">
    <property type="component" value="Chromosome"/>
</dbReference>
<dbReference type="InterPro" id="IPR007357">
    <property type="entry name" value="PhrB-like"/>
</dbReference>
<dbReference type="PANTHER" id="PTHR38657:SF1">
    <property type="entry name" value="SLR1343 PROTEIN"/>
    <property type="match status" value="1"/>
</dbReference>
<accession>A0ABY4VA90</accession>
<dbReference type="InterPro" id="IPR052551">
    <property type="entry name" value="UV-DNA_repair_photolyase"/>
</dbReference>
<reference evidence="1" key="1">
    <citation type="submission" date="2022-02" db="EMBL/GenBank/DDBJ databases">
        <title>Coral-associated bacteria.</title>
        <authorList>
            <person name="Tang K."/>
            <person name="Wang X."/>
        </authorList>
    </citation>
    <scope>NUCLEOTIDE SEQUENCE</scope>
    <source>
        <strain evidence="1">SCSIO 43006</strain>
    </source>
</reference>
<dbReference type="InterPro" id="IPR036134">
    <property type="entry name" value="Crypto/Photolyase_FAD-like_sf"/>
</dbReference>
<keyword evidence="2" id="KW-1185">Reference proteome</keyword>
<dbReference type="PANTHER" id="PTHR38657">
    <property type="entry name" value="SLR1343 PROTEIN"/>
    <property type="match status" value="1"/>
</dbReference>
<dbReference type="Pfam" id="PF04244">
    <property type="entry name" value="DPRP"/>
    <property type="match status" value="1"/>
</dbReference>
<dbReference type="Gene3D" id="3.40.50.620">
    <property type="entry name" value="HUPs"/>
    <property type="match status" value="1"/>
</dbReference>
<dbReference type="Gene3D" id="1.25.40.80">
    <property type="match status" value="1"/>
</dbReference>
<dbReference type="RefSeq" id="WP_252083607.1">
    <property type="nucleotide sequence ID" value="NZ_CP092418.1"/>
</dbReference>
<dbReference type="InterPro" id="IPR014729">
    <property type="entry name" value="Rossmann-like_a/b/a_fold"/>
</dbReference>
<dbReference type="Gene3D" id="1.10.10.1710">
    <property type="entry name" value="Deoxyribodipyrimidine photolyase-related"/>
    <property type="match status" value="1"/>
</dbReference>
<name>A0ABY4VA90_9GAMM</name>
<dbReference type="SUPFAM" id="SSF48173">
    <property type="entry name" value="Cryptochrome/photolyase FAD-binding domain"/>
    <property type="match status" value="1"/>
</dbReference>
<organism evidence="1 2">
    <name type="scientific">Microbulbifer variabilis</name>
    <dbReference type="NCBI Taxonomy" id="266805"/>
    <lineage>
        <taxon>Bacteria</taxon>
        <taxon>Pseudomonadati</taxon>
        <taxon>Pseudomonadota</taxon>
        <taxon>Gammaproteobacteria</taxon>
        <taxon>Cellvibrionales</taxon>
        <taxon>Microbulbiferaceae</taxon>
        <taxon>Microbulbifer</taxon>
    </lineage>
</organism>
<dbReference type="Gene3D" id="1.10.579.10">
    <property type="entry name" value="DNA Cyclobutane Dipyrimidine Photolyase, subunit A, domain 3"/>
    <property type="match status" value="1"/>
</dbReference>
<proteinExistence type="predicted"/>
<evidence type="ECO:0000313" key="1">
    <source>
        <dbReference type="EMBL" id="USD21206.1"/>
    </source>
</evidence>
<gene>
    <name evidence="1" type="ORF">MJO52_19425</name>
</gene>
<sequence length="511" mass="60865">MKTLRLILGDQLNHKHSWYKSSSPDIFYHIAEIRQETDYAIHHIQKVVAFFESMQTFAEWLKSHGHQVIYYQIDCKENRQNLKENIRQIVAQLDIQRFEYQLPDEYRLEEQLNTIVQELQIEYKAYDTEHFLTTRNHLKDFFKGKKTLLMESFYRHMRRENNILVDKKGNPEGNQWNFDKGNRKKWSEDPQVPRQYLFRKNVEKTLKRIQAAKIKTIGSINAKHFTWPTSREDSLKVLNHFCKYLLPHFGDYQDAMDPNEAYLFHSRLSFSLNCKLLSPSEVIYRTIDHWNSNKKEIHMNQIEGFVRQILGWREYMRGIYWQEMPNYTKINKLQNHNSLPNFYWTAQTDMYCLKSAIKNSLEHAYAHHIQRLMITGNFALLTQTDPDQVDAWYLGIYIDAIQWVELPNTRGMSQYADGGLVATKPYISSGSYINKMSNYCDNCRYDVKKRVGEGACPFNSLYWNFLLEKRDYFKKNPRMSMMLSLLDKLTTKEKKDIQAQANSFINSLSCN</sequence>
<evidence type="ECO:0000313" key="2">
    <source>
        <dbReference type="Proteomes" id="UP001055658"/>
    </source>
</evidence>
<protein>
    <submittedName>
        <fullName evidence="1">Cryptochrome/photolyase family protein</fullName>
    </submittedName>
</protein>